<accession>A0A6C0K088</accession>
<proteinExistence type="predicted"/>
<evidence type="ECO:0000313" key="1">
    <source>
        <dbReference type="EMBL" id="QHU09454.1"/>
    </source>
</evidence>
<organism evidence="1">
    <name type="scientific">viral metagenome</name>
    <dbReference type="NCBI Taxonomy" id="1070528"/>
    <lineage>
        <taxon>unclassified sequences</taxon>
        <taxon>metagenomes</taxon>
        <taxon>organismal metagenomes</taxon>
    </lineage>
</organism>
<sequence>MGAGSSVPSQIDTPQSLNFILQEMFRRTDLADIYSLADPDRCKRYIIVATDALESLFIKMKVYPDKGKDGTLYLQSIDGILKSMPPDVRAKQREYCLELAFFFIRIFQIFGALFLSMYDSRLPVTDPSDDIKRDPMQKGVAFLDPKNFLGFSNPPQQSSWFGSGGELNATRDGSFYINSGPYSVLNYHLLRPNGGQGDKTPMRFDGGFPFSLDQNSLYNFGATAGAPIRVVQDNPQPTVYYFFDRSSRNYTMQATLIIEVQPGGARQRYKISLANFSPVDDWGINTSKLNGIRVSPEFIEETIPGTAPKSIGDAYSKTRGQTLPTVMKAMFDKAVTIALGEPPFAVAKFLKQLRYISGDYDKNQNITGSHVYLFRNQEDQSTVKIAYVDKVKIQGEDRPQEVTITARMKITKPQRESNMSIQVIYKVELDFSVSEVKPPEYRNTISIPTTLKQMTFKADSETGTPSSDVNDLSIPEYLERVFKEITSSTYNDGIKGLKITRAGLVEPYNSPQIDESLKVKKLWTAMAKDPPVKSHCIARAVQLLSLEAIKGNLSAPAYSSICRLSFGYQKDGSLPTPGKPVIEESGIYALSLLFFEGLVAGSPRIVDPASYKEYLRYLKFLFERYPDINMIKDAPIVPGQAPDPDAIPARLSDIREKALRMCDDRGDSRIIVPKPLASNLRSVTATLISQQQQHFQNALTLIFSLFDRTSVERDKKLKFNPRVISGGMNEINRIANETRNLLLNYYKGCEMTYRDGLLMIYNYEKSGNRLESATVDQIRSGVEPPATTTFRNATQ</sequence>
<reference evidence="1" key="1">
    <citation type="journal article" date="2020" name="Nature">
        <title>Giant virus diversity and host interactions through global metagenomics.</title>
        <authorList>
            <person name="Schulz F."/>
            <person name="Roux S."/>
            <person name="Paez-Espino D."/>
            <person name="Jungbluth S."/>
            <person name="Walsh D.A."/>
            <person name="Denef V.J."/>
            <person name="McMahon K.D."/>
            <person name="Konstantinidis K.T."/>
            <person name="Eloe-Fadrosh E.A."/>
            <person name="Kyrpides N.C."/>
            <person name="Woyke T."/>
        </authorList>
    </citation>
    <scope>NUCLEOTIDE SEQUENCE</scope>
    <source>
        <strain evidence="1">GVMAG-S-1101164-105</strain>
    </source>
</reference>
<protein>
    <submittedName>
        <fullName evidence="1">Uncharacterized protein</fullName>
    </submittedName>
</protein>
<dbReference type="AlphaFoldDB" id="A0A6C0K088"/>
<dbReference type="EMBL" id="MN740737">
    <property type="protein sequence ID" value="QHU09454.1"/>
    <property type="molecule type" value="Genomic_DNA"/>
</dbReference>
<name>A0A6C0K088_9ZZZZ</name>